<feature type="compositionally biased region" description="Basic and acidic residues" evidence="1">
    <location>
        <begin position="146"/>
        <end position="160"/>
    </location>
</feature>
<dbReference type="Proteomes" id="UP001632038">
    <property type="component" value="Unassembled WGS sequence"/>
</dbReference>
<dbReference type="PANTHER" id="PTHR45669">
    <property type="entry name" value="GLUTAREDOXIN DOMAIN-CONTAINING CYSTEINE-RICH PROTEIN CG12206-RELATED"/>
    <property type="match status" value="1"/>
</dbReference>
<evidence type="ECO:0000259" key="2">
    <source>
        <dbReference type="Pfam" id="PF00462"/>
    </source>
</evidence>
<dbReference type="EMBL" id="JAVIJP010000069">
    <property type="protein sequence ID" value="KAL3619171.1"/>
    <property type="molecule type" value="Genomic_DNA"/>
</dbReference>
<dbReference type="Pfam" id="PF00462">
    <property type="entry name" value="Glutaredoxin"/>
    <property type="match status" value="1"/>
</dbReference>
<comment type="caution">
    <text evidence="3">The sequence shown here is derived from an EMBL/GenBank/DDBJ whole genome shotgun (WGS) entry which is preliminary data.</text>
</comment>
<feature type="compositionally biased region" description="Polar residues" evidence="1">
    <location>
        <begin position="104"/>
        <end position="116"/>
    </location>
</feature>
<gene>
    <name evidence="3" type="ORF">CASFOL_036741</name>
</gene>
<dbReference type="PROSITE" id="PS51354">
    <property type="entry name" value="GLUTAREDOXIN_2"/>
    <property type="match status" value="1"/>
</dbReference>
<feature type="compositionally biased region" description="Low complexity" evidence="1">
    <location>
        <begin position="163"/>
        <end position="177"/>
    </location>
</feature>
<evidence type="ECO:0000313" key="3">
    <source>
        <dbReference type="EMBL" id="KAL3619171.1"/>
    </source>
</evidence>
<proteinExistence type="predicted"/>
<protein>
    <recommendedName>
        <fullName evidence="2">Glutaredoxin domain-containing protein</fullName>
    </recommendedName>
</protein>
<feature type="region of interest" description="Disordered" evidence="1">
    <location>
        <begin position="37"/>
        <end position="182"/>
    </location>
</feature>
<dbReference type="CDD" id="cd03031">
    <property type="entry name" value="GRX_GRX_like"/>
    <property type="match status" value="1"/>
</dbReference>
<dbReference type="Pfam" id="PF23733">
    <property type="entry name" value="GRXCR1-2_C"/>
    <property type="match status" value="1"/>
</dbReference>
<dbReference type="SUPFAM" id="SSF52833">
    <property type="entry name" value="Thioredoxin-like"/>
    <property type="match status" value="1"/>
</dbReference>
<dbReference type="AlphaFoldDB" id="A0ABD3BPX1"/>
<feature type="domain" description="Glutaredoxin" evidence="2">
    <location>
        <begin position="227"/>
        <end position="293"/>
    </location>
</feature>
<dbReference type="PANTHER" id="PTHR45669:SF7">
    <property type="entry name" value="F1N19.7"/>
    <property type="match status" value="1"/>
</dbReference>
<dbReference type="InterPro" id="IPR002109">
    <property type="entry name" value="Glutaredoxin"/>
</dbReference>
<sequence length="371" mass="40110">MGCTSSKRIESTAVADVYRPSPASFAVFDINAVEEPWLKTETPAEDDGSDSEDEKPSHVPNPILEKLRATEDAPQSWDEVSKALEDLRPNLNAAAAPPSKNRKQASAETTPANNSPALKARIPRKSFSFHTLDELEAKTSAPKNTESNRPDSMSKPELRRYNSTRTGSTTESRTGVTPDVPTSLKDNIFIVKDRQERENGGKPGGFVKRDPLSDFEEICPPGGADGVVVYTTSLGGVRRTYEDCNRVRQLMETHQVVFDERDVALDGRFLTEVRGLLGGDVAVPRVFVKGRYIGGAEEVVGLNEMGRLSRILNWARVERGAGRLGCGGCGGARFVPCLGCGGSCKVVGEGGKKERCGECNENGLVHCPACV</sequence>
<feature type="compositionally biased region" description="Basic and acidic residues" evidence="1">
    <location>
        <begin position="79"/>
        <end position="88"/>
    </location>
</feature>
<dbReference type="Gene3D" id="3.40.30.10">
    <property type="entry name" value="Glutaredoxin"/>
    <property type="match status" value="1"/>
</dbReference>
<organism evidence="3 4">
    <name type="scientific">Castilleja foliolosa</name>
    <dbReference type="NCBI Taxonomy" id="1961234"/>
    <lineage>
        <taxon>Eukaryota</taxon>
        <taxon>Viridiplantae</taxon>
        <taxon>Streptophyta</taxon>
        <taxon>Embryophyta</taxon>
        <taxon>Tracheophyta</taxon>
        <taxon>Spermatophyta</taxon>
        <taxon>Magnoliopsida</taxon>
        <taxon>eudicotyledons</taxon>
        <taxon>Gunneridae</taxon>
        <taxon>Pentapetalae</taxon>
        <taxon>asterids</taxon>
        <taxon>lamiids</taxon>
        <taxon>Lamiales</taxon>
        <taxon>Orobanchaceae</taxon>
        <taxon>Pedicularideae</taxon>
        <taxon>Castillejinae</taxon>
        <taxon>Castilleja</taxon>
    </lineage>
</organism>
<feature type="compositionally biased region" description="Acidic residues" evidence="1">
    <location>
        <begin position="43"/>
        <end position="53"/>
    </location>
</feature>
<evidence type="ECO:0000313" key="4">
    <source>
        <dbReference type="Proteomes" id="UP001632038"/>
    </source>
</evidence>
<evidence type="ECO:0000256" key="1">
    <source>
        <dbReference type="SAM" id="MobiDB-lite"/>
    </source>
</evidence>
<accession>A0ABD3BPX1</accession>
<dbReference type="InterPro" id="IPR036249">
    <property type="entry name" value="Thioredoxin-like_sf"/>
</dbReference>
<keyword evidence="4" id="KW-1185">Reference proteome</keyword>
<reference evidence="4" key="1">
    <citation type="journal article" date="2024" name="IScience">
        <title>Strigolactones Initiate the Formation of Haustorium-like Structures in Castilleja.</title>
        <authorList>
            <person name="Buerger M."/>
            <person name="Peterson D."/>
            <person name="Chory J."/>
        </authorList>
    </citation>
    <scope>NUCLEOTIDE SEQUENCE [LARGE SCALE GENOMIC DNA]</scope>
</reference>
<name>A0ABD3BPX1_9LAMI</name>